<keyword evidence="7" id="KW-1185">Reference proteome</keyword>
<keyword evidence="4 5" id="KW-0472">Membrane</keyword>
<dbReference type="GO" id="GO:0006685">
    <property type="term" value="P:sphingomyelin catabolic process"/>
    <property type="evidence" value="ECO:0007669"/>
    <property type="project" value="TreeGrafter"/>
</dbReference>
<evidence type="ECO:0000256" key="5">
    <source>
        <dbReference type="SAM" id="Phobius"/>
    </source>
</evidence>
<evidence type="ECO:0000256" key="1">
    <source>
        <dbReference type="ARBA" id="ARBA00004167"/>
    </source>
</evidence>
<dbReference type="GO" id="GO:0050290">
    <property type="term" value="F:sphingomyelin phosphodiesterase D activity"/>
    <property type="evidence" value="ECO:0007669"/>
    <property type="project" value="InterPro"/>
</dbReference>
<comment type="subcellular location">
    <subcellularLocation>
        <location evidence="1">Membrane</location>
        <topology evidence="1">Single-pass membrane protein</topology>
    </subcellularLocation>
</comment>
<accession>A0AAD8A196</accession>
<reference evidence="6" key="1">
    <citation type="journal article" date="2023" name="IScience">
        <title>Live-bearing cockroach genome reveals convergent evolutionary mechanisms linked to viviparity in insects and beyond.</title>
        <authorList>
            <person name="Fouks B."/>
            <person name="Harrison M.C."/>
            <person name="Mikhailova A.A."/>
            <person name="Marchal E."/>
            <person name="English S."/>
            <person name="Carruthers M."/>
            <person name="Jennings E.C."/>
            <person name="Chiamaka E.L."/>
            <person name="Frigard R.A."/>
            <person name="Pippel M."/>
            <person name="Attardo G.M."/>
            <person name="Benoit J.B."/>
            <person name="Bornberg-Bauer E."/>
            <person name="Tobe S.S."/>
        </authorList>
    </citation>
    <scope>NUCLEOTIDE SEQUENCE</scope>
    <source>
        <strain evidence="6">Stay&amp;Tobe</strain>
    </source>
</reference>
<comment type="caution">
    <text evidence="6">The sequence shown here is derived from an EMBL/GenBank/DDBJ whole genome shotgun (WGS) entry which is preliminary data.</text>
</comment>
<evidence type="ECO:0000256" key="2">
    <source>
        <dbReference type="ARBA" id="ARBA00022692"/>
    </source>
</evidence>
<protein>
    <recommendedName>
        <fullName evidence="8">Sphingomyelin phosphodiesterase 4</fullName>
    </recommendedName>
</protein>
<keyword evidence="2 5" id="KW-0812">Transmembrane</keyword>
<dbReference type="Pfam" id="PF14724">
    <property type="entry name" value="mit_SMPDase"/>
    <property type="match status" value="2"/>
</dbReference>
<dbReference type="PANTHER" id="PTHR12988">
    <property type="entry name" value="SPHINGOMYELIN PHOSPHODIESTERASE 4"/>
    <property type="match status" value="1"/>
</dbReference>
<evidence type="ECO:0000256" key="4">
    <source>
        <dbReference type="ARBA" id="ARBA00023136"/>
    </source>
</evidence>
<organism evidence="6 7">
    <name type="scientific">Diploptera punctata</name>
    <name type="common">Pacific beetle cockroach</name>
    <dbReference type="NCBI Taxonomy" id="6984"/>
    <lineage>
        <taxon>Eukaryota</taxon>
        <taxon>Metazoa</taxon>
        <taxon>Ecdysozoa</taxon>
        <taxon>Arthropoda</taxon>
        <taxon>Hexapoda</taxon>
        <taxon>Insecta</taxon>
        <taxon>Pterygota</taxon>
        <taxon>Neoptera</taxon>
        <taxon>Polyneoptera</taxon>
        <taxon>Dictyoptera</taxon>
        <taxon>Blattodea</taxon>
        <taxon>Blaberoidea</taxon>
        <taxon>Blaberidae</taxon>
        <taxon>Diplopterinae</taxon>
        <taxon>Diploptera</taxon>
    </lineage>
</organism>
<sequence length="797" mass="92746">MASSGDVLNARFNKALNLPLYYRCDELSKIFEEFSSKDLQLVLPHLLENIFGLTNQTGWGLRTVYHNSQPQEFEILFRFLQPTGPMFKLCYKLLTECYVKYEFPLTYLPQKVRKLIEDGMVPPFYVDKLQIDPQTRVPTSLVLNSFEFYIFHFAYHLVNPWLQRAMDHGTWSLWETPYSHLSEEYLIHFLPCDGSTVPPYAGSYVHPKSSLPLQTTSRPVRSPTLFPQSVILKQNSTSSSLHSSPTLPQQSSMVEIWRSETVIQVFIDFWLSFGERQTSVFGAPTRDILPSIQHIRVVRNLIKHLHYFANSILGDMSAMDELKRIILLSSQAKMYGFLRHTIHHWPLDSSFRLILETWLSYIQPWRYVDWRHRNMRPFPGRENEERVRTIDHRWINFIAENLLSYTVIFRQLLPRFKRLELATPKNSHMLFRITKVFSQPNLNNMLMEVERCLDDVSVQGLPNDSNLSQEASHQGHKWNAMVRQQVLELEGPGFQYKPMFGPDTISEVFQFMILIQRANETAHNLLIHLETEARKQSSGFFSSLVSFFSSYPSEMDEYSLDDRRKVSDYLETSLHQLSGIFDIDLSRLPCMSYTSSYELPQTSTPTSSTVQQREVTSTTPITSRLSVQDWRDRKRHIKYEGDPDLEPIRSTENAFLVRLLYQITSKLNETYALEMYHLYDHSGILGYVSRQILSPPMVTRKYDKSKAGFSPQVEVILPPRLSLRSLASHRTIVYNMLGMLLSWMLGYGVSTYLLGIVFLWFIFVLVKAVFEPFFATSRQNVQNVGNANQSFLSDNSF</sequence>
<dbReference type="AlphaFoldDB" id="A0AAD8A196"/>
<dbReference type="GO" id="GO:0016020">
    <property type="term" value="C:membrane"/>
    <property type="evidence" value="ECO:0007669"/>
    <property type="project" value="UniProtKB-SubCell"/>
</dbReference>
<name>A0AAD8A196_DIPPU</name>
<dbReference type="Proteomes" id="UP001233999">
    <property type="component" value="Unassembled WGS sequence"/>
</dbReference>
<reference evidence="6" key="2">
    <citation type="submission" date="2023-05" db="EMBL/GenBank/DDBJ databases">
        <authorList>
            <person name="Fouks B."/>
        </authorList>
    </citation>
    <scope>NUCLEOTIDE SEQUENCE</scope>
    <source>
        <strain evidence="6">Stay&amp;Tobe</strain>
        <tissue evidence="6">Testes</tissue>
    </source>
</reference>
<evidence type="ECO:0000313" key="6">
    <source>
        <dbReference type="EMBL" id="KAJ9590659.1"/>
    </source>
</evidence>
<gene>
    <name evidence="6" type="ORF">L9F63_016330</name>
</gene>
<proteinExistence type="predicted"/>
<keyword evidence="3 5" id="KW-1133">Transmembrane helix</keyword>
<dbReference type="GO" id="GO:0046513">
    <property type="term" value="P:ceramide biosynthetic process"/>
    <property type="evidence" value="ECO:0007669"/>
    <property type="project" value="TreeGrafter"/>
</dbReference>
<feature type="transmembrane region" description="Helical" evidence="5">
    <location>
        <begin position="752"/>
        <end position="770"/>
    </location>
</feature>
<evidence type="ECO:0000313" key="7">
    <source>
        <dbReference type="Proteomes" id="UP001233999"/>
    </source>
</evidence>
<evidence type="ECO:0000256" key="3">
    <source>
        <dbReference type="ARBA" id="ARBA00022989"/>
    </source>
</evidence>
<dbReference type="EMBL" id="JASPKZ010004199">
    <property type="protein sequence ID" value="KAJ9590659.1"/>
    <property type="molecule type" value="Genomic_DNA"/>
</dbReference>
<dbReference type="PANTHER" id="PTHR12988:SF6">
    <property type="entry name" value="SPHINGOMYELIN PHOSPHODIESTERASE 4"/>
    <property type="match status" value="1"/>
</dbReference>
<dbReference type="InterPro" id="IPR024129">
    <property type="entry name" value="Sphingomy_SMPD4"/>
</dbReference>
<dbReference type="GO" id="GO:0046475">
    <property type="term" value="P:glycerophospholipid catabolic process"/>
    <property type="evidence" value="ECO:0007669"/>
    <property type="project" value="TreeGrafter"/>
</dbReference>
<evidence type="ECO:0008006" key="8">
    <source>
        <dbReference type="Google" id="ProtNLM"/>
    </source>
</evidence>